<name>A0AAQ3UAT3_PASNO</name>
<dbReference type="Proteomes" id="UP001341281">
    <property type="component" value="Chromosome 08"/>
</dbReference>
<evidence type="ECO:0000313" key="1">
    <source>
        <dbReference type="EMBL" id="WVZ88054.1"/>
    </source>
</evidence>
<protein>
    <submittedName>
        <fullName evidence="1">Uncharacterized protein</fullName>
    </submittedName>
</protein>
<keyword evidence="2" id="KW-1185">Reference proteome</keyword>
<reference evidence="1 2" key="1">
    <citation type="submission" date="2024-02" db="EMBL/GenBank/DDBJ databases">
        <title>High-quality chromosome-scale genome assembly of Pensacola bahiagrass (Paspalum notatum Flugge var. saurae).</title>
        <authorList>
            <person name="Vega J.M."/>
            <person name="Podio M."/>
            <person name="Orjuela J."/>
            <person name="Siena L.A."/>
            <person name="Pessino S.C."/>
            <person name="Combes M.C."/>
            <person name="Mariac C."/>
            <person name="Albertini E."/>
            <person name="Pupilli F."/>
            <person name="Ortiz J.P.A."/>
            <person name="Leblanc O."/>
        </authorList>
    </citation>
    <scope>NUCLEOTIDE SEQUENCE [LARGE SCALE GENOMIC DNA]</scope>
    <source>
        <strain evidence="1">R1</strain>
        <tissue evidence="1">Leaf</tissue>
    </source>
</reference>
<dbReference type="EMBL" id="CP144752">
    <property type="protein sequence ID" value="WVZ88054.1"/>
    <property type="molecule type" value="Genomic_DNA"/>
</dbReference>
<accession>A0AAQ3UAT3</accession>
<gene>
    <name evidence="1" type="ORF">U9M48_034610</name>
</gene>
<organism evidence="1 2">
    <name type="scientific">Paspalum notatum var. saurae</name>
    <dbReference type="NCBI Taxonomy" id="547442"/>
    <lineage>
        <taxon>Eukaryota</taxon>
        <taxon>Viridiplantae</taxon>
        <taxon>Streptophyta</taxon>
        <taxon>Embryophyta</taxon>
        <taxon>Tracheophyta</taxon>
        <taxon>Spermatophyta</taxon>
        <taxon>Magnoliopsida</taxon>
        <taxon>Liliopsida</taxon>
        <taxon>Poales</taxon>
        <taxon>Poaceae</taxon>
        <taxon>PACMAD clade</taxon>
        <taxon>Panicoideae</taxon>
        <taxon>Andropogonodae</taxon>
        <taxon>Paspaleae</taxon>
        <taxon>Paspalinae</taxon>
        <taxon>Paspalum</taxon>
    </lineage>
</organism>
<sequence>MLHARSDPRVICMIIAMMGKRGHRLQVEPPTMKPLDVHQLFTHISLRTRDGAVHHGIASFRHRTSPILGPSVRTSILPSCDAGLRADEPMPCSCPALVADEPFPCTCLSGLHAAFLLQGTFSLCCHNMPLAHTPWTYSCSTHTSNLFSYGTHEP</sequence>
<evidence type="ECO:0000313" key="2">
    <source>
        <dbReference type="Proteomes" id="UP001341281"/>
    </source>
</evidence>
<dbReference type="AlphaFoldDB" id="A0AAQ3UAT3"/>
<proteinExistence type="predicted"/>